<evidence type="ECO:0000313" key="2">
    <source>
        <dbReference type="Proteomes" id="UP000018559"/>
    </source>
</evidence>
<evidence type="ECO:0000313" key="1">
    <source>
        <dbReference type="EMBL" id="ETA73513.1"/>
    </source>
</evidence>
<dbReference type="RefSeq" id="WP_023860269.1">
    <property type="nucleotide sequence ID" value="NZ_AWWH01000176.1"/>
</dbReference>
<dbReference type="EMBL" id="AWWH01000176">
    <property type="protein sequence ID" value="ETA73513.1"/>
    <property type="molecule type" value="Genomic_DNA"/>
</dbReference>
<keyword evidence="2" id="KW-1185">Reference proteome</keyword>
<sequence length="85" mass="10199">MKFEELKQEVAKLGLTARQFPARTVIFDKSGFVVMSVWTDFSRVVESDYPNWNKLPNKIQRRLIKLTEDYVSWLESSKRRFREVK</sequence>
<dbReference type="AlphaFoldDB" id="V7HWD5"/>
<dbReference type="PATRIC" id="fig|1392007.3.peg.1682"/>
<proteinExistence type="predicted"/>
<protein>
    <submittedName>
        <fullName evidence="1">Uncharacterized protein</fullName>
    </submittedName>
</protein>
<name>V7HWD5_9LACO</name>
<organism evidence="1 2">
    <name type="scientific">Ligilactobacillus equi DPC 6820</name>
    <dbReference type="NCBI Taxonomy" id="1392007"/>
    <lineage>
        <taxon>Bacteria</taxon>
        <taxon>Bacillati</taxon>
        <taxon>Bacillota</taxon>
        <taxon>Bacilli</taxon>
        <taxon>Lactobacillales</taxon>
        <taxon>Lactobacillaceae</taxon>
        <taxon>Ligilactobacillus</taxon>
    </lineage>
</organism>
<accession>V7HWD5</accession>
<reference evidence="1 2" key="1">
    <citation type="journal article" date="2014" name="Genome Announc.">
        <title>The Genome of the Predominant Equine Lactobacillus Species, Lactobacillus equi, Is Reflective of Its Lifestyle Adaptations to an Herbivorous Host.</title>
        <authorList>
            <person name="O'Donnell M.M."/>
            <person name="Harris H.M."/>
            <person name="O'Toole P.W."/>
            <person name="Ross R.P."/>
        </authorList>
    </citation>
    <scope>NUCLEOTIDE SEQUENCE [LARGE SCALE GENOMIC DNA]</scope>
    <source>
        <strain evidence="1 2">DPC 6820</strain>
    </source>
</reference>
<dbReference type="Proteomes" id="UP000018559">
    <property type="component" value="Unassembled WGS sequence"/>
</dbReference>
<comment type="caution">
    <text evidence="1">The sequence shown here is derived from an EMBL/GenBank/DDBJ whole genome shotgun (WGS) entry which is preliminary data.</text>
</comment>
<gene>
    <name evidence="1" type="ORF">LEQ_1208</name>
</gene>